<comment type="caution">
    <text evidence="1">The sequence shown here is derived from an EMBL/GenBank/DDBJ whole genome shotgun (WGS) entry which is preliminary data.</text>
</comment>
<sequence length="203" mass="23483">MKKYLILFVLGMFGLATKAQKPIYFMGDGVVNDASRATSYGIYGKLSTEDVWVLKRYDLYDNLMQTGSYKDENLTIPHGQFVFYMDLAYFNMLGKENFKLKNKTRFKYQEGSFVDGLEQGTWTLFYPDGNILNIQNYKNGKLDGEFKTLDRYGRIVVIGHFVNGKKEGEWITEKGTKVELYEQDVLKSTKSVKAEKDRQQTKS</sequence>
<reference evidence="1 2" key="1">
    <citation type="submission" date="2024-01" db="EMBL/GenBank/DDBJ databases">
        <title>Pedobacter sp. nov., isolated from fresh soil.</title>
        <authorList>
            <person name="Le N.T.T."/>
        </authorList>
    </citation>
    <scope>NUCLEOTIDE SEQUENCE [LARGE SCALE GENOMIC DNA]</scope>
    <source>
        <strain evidence="1 2">KR3-3</strain>
    </source>
</reference>
<evidence type="ECO:0000313" key="1">
    <source>
        <dbReference type="EMBL" id="MEE1943925.1"/>
    </source>
</evidence>
<gene>
    <name evidence="1" type="ORF">VRU48_02320</name>
</gene>
<keyword evidence="2" id="KW-1185">Reference proteome</keyword>
<dbReference type="Gene3D" id="2.20.110.10">
    <property type="entry name" value="Histone H3 K4-specific methyltransferase SET7/9 N-terminal domain"/>
    <property type="match status" value="1"/>
</dbReference>
<accession>A0ABU7I393</accession>
<proteinExistence type="predicted"/>
<organism evidence="1 2">
    <name type="scientific">Pedobacter albus</name>
    <dbReference type="NCBI Taxonomy" id="3113905"/>
    <lineage>
        <taxon>Bacteria</taxon>
        <taxon>Pseudomonadati</taxon>
        <taxon>Bacteroidota</taxon>
        <taxon>Sphingobacteriia</taxon>
        <taxon>Sphingobacteriales</taxon>
        <taxon>Sphingobacteriaceae</taxon>
        <taxon>Pedobacter</taxon>
    </lineage>
</organism>
<name>A0ABU7I393_9SPHI</name>
<protein>
    <recommendedName>
        <fullName evidence="3">Toxin-antitoxin system YwqK family antitoxin</fullName>
    </recommendedName>
</protein>
<dbReference type="RefSeq" id="WP_330106317.1">
    <property type="nucleotide sequence ID" value="NZ_JAZDQT010000001.1"/>
</dbReference>
<dbReference type="EMBL" id="JAZDQT010000001">
    <property type="protein sequence ID" value="MEE1943925.1"/>
    <property type="molecule type" value="Genomic_DNA"/>
</dbReference>
<evidence type="ECO:0000313" key="2">
    <source>
        <dbReference type="Proteomes" id="UP001336835"/>
    </source>
</evidence>
<evidence type="ECO:0008006" key="3">
    <source>
        <dbReference type="Google" id="ProtNLM"/>
    </source>
</evidence>
<dbReference type="SUPFAM" id="SSF82185">
    <property type="entry name" value="Histone H3 K4-specific methyltransferase SET7/9 N-terminal domain"/>
    <property type="match status" value="1"/>
</dbReference>
<dbReference type="Proteomes" id="UP001336835">
    <property type="component" value="Unassembled WGS sequence"/>
</dbReference>